<evidence type="ECO:0000256" key="2">
    <source>
        <dbReference type="SAM" id="MobiDB-lite"/>
    </source>
</evidence>
<name>A0A699ZKA0_HAELA</name>
<gene>
    <name evidence="3" type="ORF">HaLaN_18805</name>
</gene>
<protein>
    <submittedName>
        <fullName evidence="3">RING-type domain-containing protein</fullName>
    </submittedName>
</protein>
<dbReference type="AlphaFoldDB" id="A0A699ZKA0"/>
<feature type="coiled-coil region" evidence="1">
    <location>
        <begin position="471"/>
        <end position="531"/>
    </location>
</feature>
<evidence type="ECO:0000256" key="1">
    <source>
        <dbReference type="SAM" id="Coils"/>
    </source>
</evidence>
<feature type="compositionally biased region" description="Basic and acidic residues" evidence="2">
    <location>
        <begin position="7"/>
        <end position="20"/>
    </location>
</feature>
<keyword evidence="4" id="KW-1185">Reference proteome</keyword>
<accession>A0A699ZKA0</accession>
<evidence type="ECO:0000313" key="4">
    <source>
        <dbReference type="Proteomes" id="UP000485058"/>
    </source>
</evidence>
<feature type="non-terminal residue" evidence="3">
    <location>
        <position position="565"/>
    </location>
</feature>
<feature type="coiled-coil region" evidence="1">
    <location>
        <begin position="229"/>
        <end position="287"/>
    </location>
</feature>
<organism evidence="3 4">
    <name type="scientific">Haematococcus lacustris</name>
    <name type="common">Green alga</name>
    <name type="synonym">Haematococcus pluvialis</name>
    <dbReference type="NCBI Taxonomy" id="44745"/>
    <lineage>
        <taxon>Eukaryota</taxon>
        <taxon>Viridiplantae</taxon>
        <taxon>Chlorophyta</taxon>
        <taxon>core chlorophytes</taxon>
        <taxon>Chlorophyceae</taxon>
        <taxon>CS clade</taxon>
        <taxon>Chlamydomonadales</taxon>
        <taxon>Haematococcaceae</taxon>
        <taxon>Haematococcus</taxon>
    </lineage>
</organism>
<feature type="region of interest" description="Disordered" evidence="2">
    <location>
        <begin position="1"/>
        <end position="20"/>
    </location>
</feature>
<proteinExistence type="predicted"/>
<reference evidence="3 4" key="1">
    <citation type="submission" date="2020-02" db="EMBL/GenBank/DDBJ databases">
        <title>Draft genome sequence of Haematococcus lacustris strain NIES-144.</title>
        <authorList>
            <person name="Morimoto D."/>
            <person name="Nakagawa S."/>
            <person name="Yoshida T."/>
            <person name="Sawayama S."/>
        </authorList>
    </citation>
    <scope>NUCLEOTIDE SEQUENCE [LARGE SCALE GENOMIC DNA]</scope>
    <source>
        <strain evidence="3 4">NIES-144</strain>
    </source>
</reference>
<evidence type="ECO:0000313" key="3">
    <source>
        <dbReference type="EMBL" id="GFH21490.1"/>
    </source>
</evidence>
<feature type="coiled-coil region" evidence="1">
    <location>
        <begin position="166"/>
        <end position="193"/>
    </location>
</feature>
<sequence length="565" mass="61457">MTQLKQQEADELRQRYDEESARAVSLGVQLEDMAARAMKAEAAASRLQAVQDQLTALQAEHAKLKYTASISASSMASTQEQLQSLQQVAEAADFKAAAAQKEAEAWRGSEATCRSECARLRGEVSRSQAGTRAALASLKETQSALSKSQAATQAAEATGAELATRLAGREDEIARLKGTIRALEDSLHEAQSSSRATEVALATSRSQTNVVQGQLHSVTRSLELTLEGRQQLEGQLEGLGRELQAVKAVLMKGLEASEGLTRLQVQLASNKATLTDTRRQLQQAEADHAVALGAERGRTHRAEQQAAELAAQAAQTRHKAAAFLQHTITRLERSFEALAALQAAVGRGLGLLLERQEHSLGGLIYRLQVWDAQWLEVQEQVGQMAAKTQQLAALVAKHSTKQTSTEQADAASLEKLRSQVAKQRQEASHVDALAALRTAADERVEAERLRLSSRLRGIESELNTLKMTQQVETALSQRSELEREVQQLRAAMLQAEHTQLAQLNLRHAGEVEALQRQVQDLKKALGSVNSRVVLVWEAHQQLLGDMAVVAAHLASMGWSVRQGEP</sequence>
<dbReference type="Proteomes" id="UP000485058">
    <property type="component" value="Unassembled WGS sequence"/>
</dbReference>
<keyword evidence="1" id="KW-0175">Coiled coil</keyword>
<dbReference type="EMBL" id="BLLF01001840">
    <property type="protein sequence ID" value="GFH21490.1"/>
    <property type="molecule type" value="Genomic_DNA"/>
</dbReference>
<comment type="caution">
    <text evidence="3">The sequence shown here is derived from an EMBL/GenBank/DDBJ whole genome shotgun (WGS) entry which is preliminary data.</text>
</comment>
<feature type="non-terminal residue" evidence="3">
    <location>
        <position position="1"/>
    </location>
</feature>